<gene>
    <name evidence="3" type="ORF">HPB51_024670</name>
</gene>
<dbReference type="InterPro" id="IPR036691">
    <property type="entry name" value="Endo/exonu/phosph_ase_sf"/>
</dbReference>
<dbReference type="SUPFAM" id="SSF56219">
    <property type="entry name" value="DNase I-like"/>
    <property type="match status" value="1"/>
</dbReference>
<comment type="caution">
    <text evidence="3">The sequence shown here is derived from an EMBL/GenBank/DDBJ whole genome shotgun (WGS) entry which is preliminary data.</text>
</comment>
<dbReference type="Gene3D" id="3.60.10.10">
    <property type="entry name" value="Endonuclease/exonuclease/phosphatase"/>
    <property type="match status" value="1"/>
</dbReference>
<protein>
    <recommendedName>
        <fullName evidence="2">Endonuclease/exonuclease/phosphatase domain-containing protein</fullName>
    </recommendedName>
</protein>
<keyword evidence="4" id="KW-1185">Reference proteome</keyword>
<dbReference type="GO" id="GO:0003824">
    <property type="term" value="F:catalytic activity"/>
    <property type="evidence" value="ECO:0007669"/>
    <property type="project" value="InterPro"/>
</dbReference>
<evidence type="ECO:0000259" key="2">
    <source>
        <dbReference type="Pfam" id="PF14529"/>
    </source>
</evidence>
<accession>A0A9J6DQZ1</accession>
<feature type="region of interest" description="Disordered" evidence="1">
    <location>
        <begin position="243"/>
        <end position="262"/>
    </location>
</feature>
<evidence type="ECO:0000256" key="1">
    <source>
        <dbReference type="SAM" id="MobiDB-lite"/>
    </source>
</evidence>
<feature type="compositionally biased region" description="Polar residues" evidence="1">
    <location>
        <begin position="253"/>
        <end position="262"/>
    </location>
</feature>
<dbReference type="EMBL" id="JABSTU010000008">
    <property type="protein sequence ID" value="KAH8024468.1"/>
    <property type="molecule type" value="Genomic_DNA"/>
</dbReference>
<dbReference type="InterPro" id="IPR005135">
    <property type="entry name" value="Endo/exonuclease/phosphatase"/>
</dbReference>
<organism evidence="3 4">
    <name type="scientific">Rhipicephalus microplus</name>
    <name type="common">Cattle tick</name>
    <name type="synonym">Boophilus microplus</name>
    <dbReference type="NCBI Taxonomy" id="6941"/>
    <lineage>
        <taxon>Eukaryota</taxon>
        <taxon>Metazoa</taxon>
        <taxon>Ecdysozoa</taxon>
        <taxon>Arthropoda</taxon>
        <taxon>Chelicerata</taxon>
        <taxon>Arachnida</taxon>
        <taxon>Acari</taxon>
        <taxon>Parasitiformes</taxon>
        <taxon>Ixodida</taxon>
        <taxon>Ixodoidea</taxon>
        <taxon>Ixodidae</taxon>
        <taxon>Rhipicephalinae</taxon>
        <taxon>Rhipicephalus</taxon>
        <taxon>Boophilus</taxon>
    </lineage>
</organism>
<dbReference type="VEuPathDB" id="VectorBase:LOC119175583"/>
<sequence>MAGDNPLIVAGDFNATSTEWGYLKSEGKGTKLAESANALDLQLINNLALPSRRGNSVQRNTMPDLTFTKNVRATWDNLAEDLGSDHCILEITVENEAKAPRKFKITDWDQFRKIREQKGNTELSYEALLNELKMAANEATKEVETDESIQAMDSHLASLLQKRHDLKEAWRKNKLNRHLRTKIADLDREIESHAKTICAQQWNNTCDEADGKMRKGSKWGLLKHLMADSDKPSRGGTQLQIERLVHKHRTPDGNKSTTPKNL</sequence>
<evidence type="ECO:0000313" key="3">
    <source>
        <dbReference type="EMBL" id="KAH8024468.1"/>
    </source>
</evidence>
<name>A0A9J6DQZ1_RHIMP</name>
<dbReference type="Proteomes" id="UP000821866">
    <property type="component" value="Chromosome 6"/>
</dbReference>
<dbReference type="Pfam" id="PF14529">
    <property type="entry name" value="Exo_endo_phos_2"/>
    <property type="match status" value="1"/>
</dbReference>
<reference evidence="3" key="2">
    <citation type="submission" date="2021-09" db="EMBL/GenBank/DDBJ databases">
        <authorList>
            <person name="Jia N."/>
            <person name="Wang J."/>
            <person name="Shi W."/>
            <person name="Du L."/>
            <person name="Sun Y."/>
            <person name="Zhan W."/>
            <person name="Jiang J."/>
            <person name="Wang Q."/>
            <person name="Zhang B."/>
            <person name="Ji P."/>
            <person name="Sakyi L.B."/>
            <person name="Cui X."/>
            <person name="Yuan T."/>
            <person name="Jiang B."/>
            <person name="Yang W."/>
            <person name="Lam T.T.-Y."/>
            <person name="Chang Q."/>
            <person name="Ding S."/>
            <person name="Wang X."/>
            <person name="Zhu J."/>
            <person name="Ruan X."/>
            <person name="Zhao L."/>
            <person name="Wei J."/>
            <person name="Que T."/>
            <person name="Du C."/>
            <person name="Cheng J."/>
            <person name="Dai P."/>
            <person name="Han X."/>
            <person name="Huang E."/>
            <person name="Gao Y."/>
            <person name="Liu J."/>
            <person name="Shao H."/>
            <person name="Ye R."/>
            <person name="Li L."/>
            <person name="Wei W."/>
            <person name="Wang X."/>
            <person name="Wang C."/>
            <person name="Huo Q."/>
            <person name="Li W."/>
            <person name="Guo W."/>
            <person name="Chen H."/>
            <person name="Chen S."/>
            <person name="Zhou L."/>
            <person name="Zhou L."/>
            <person name="Ni X."/>
            <person name="Tian J."/>
            <person name="Zhou Y."/>
            <person name="Sheng Y."/>
            <person name="Liu T."/>
            <person name="Pan Y."/>
            <person name="Xia L."/>
            <person name="Li J."/>
            <person name="Zhao F."/>
            <person name="Cao W."/>
        </authorList>
    </citation>
    <scope>NUCLEOTIDE SEQUENCE</scope>
    <source>
        <strain evidence="3">Rmic-2018</strain>
        <tissue evidence="3">Larvae</tissue>
    </source>
</reference>
<evidence type="ECO:0000313" key="4">
    <source>
        <dbReference type="Proteomes" id="UP000821866"/>
    </source>
</evidence>
<reference evidence="3" key="1">
    <citation type="journal article" date="2020" name="Cell">
        <title>Large-Scale Comparative Analyses of Tick Genomes Elucidate Their Genetic Diversity and Vector Capacities.</title>
        <authorList>
            <consortium name="Tick Genome and Microbiome Consortium (TIGMIC)"/>
            <person name="Jia N."/>
            <person name="Wang J."/>
            <person name="Shi W."/>
            <person name="Du L."/>
            <person name="Sun Y."/>
            <person name="Zhan W."/>
            <person name="Jiang J.F."/>
            <person name="Wang Q."/>
            <person name="Zhang B."/>
            <person name="Ji P."/>
            <person name="Bell-Sakyi L."/>
            <person name="Cui X.M."/>
            <person name="Yuan T.T."/>
            <person name="Jiang B.G."/>
            <person name="Yang W.F."/>
            <person name="Lam T.T."/>
            <person name="Chang Q.C."/>
            <person name="Ding S.J."/>
            <person name="Wang X.J."/>
            <person name="Zhu J.G."/>
            <person name="Ruan X.D."/>
            <person name="Zhao L."/>
            <person name="Wei J.T."/>
            <person name="Ye R.Z."/>
            <person name="Que T.C."/>
            <person name="Du C.H."/>
            <person name="Zhou Y.H."/>
            <person name="Cheng J.X."/>
            <person name="Dai P.F."/>
            <person name="Guo W.B."/>
            <person name="Han X.H."/>
            <person name="Huang E.J."/>
            <person name="Li L.F."/>
            <person name="Wei W."/>
            <person name="Gao Y.C."/>
            <person name="Liu J.Z."/>
            <person name="Shao H.Z."/>
            <person name="Wang X."/>
            <person name="Wang C.C."/>
            <person name="Yang T.C."/>
            <person name="Huo Q.B."/>
            <person name="Li W."/>
            <person name="Chen H.Y."/>
            <person name="Chen S.E."/>
            <person name="Zhou L.G."/>
            <person name="Ni X.B."/>
            <person name="Tian J.H."/>
            <person name="Sheng Y."/>
            <person name="Liu T."/>
            <person name="Pan Y.S."/>
            <person name="Xia L.Y."/>
            <person name="Li J."/>
            <person name="Zhao F."/>
            <person name="Cao W.C."/>
        </authorList>
    </citation>
    <scope>NUCLEOTIDE SEQUENCE</scope>
    <source>
        <strain evidence="3">Rmic-2018</strain>
    </source>
</reference>
<proteinExistence type="predicted"/>
<feature type="domain" description="Endonuclease/exonuclease/phosphatase" evidence="2">
    <location>
        <begin position="5"/>
        <end position="88"/>
    </location>
</feature>
<dbReference type="AlphaFoldDB" id="A0A9J6DQZ1"/>